<dbReference type="InterPro" id="IPR038279">
    <property type="entry name" value="Ndc10_dom2_sf"/>
</dbReference>
<accession>A0A1C7MYY9</accession>
<dbReference type="OrthoDB" id="2277573at2759"/>
<reference evidence="2 3" key="1">
    <citation type="submission" date="2016-03" db="EMBL/GenBank/DDBJ databases">
        <title>Choanephora cucurbitarum.</title>
        <authorList>
            <person name="Min B."/>
            <person name="Park H."/>
            <person name="Park J.-H."/>
            <person name="Shin H.-D."/>
            <person name="Choi I.-G."/>
        </authorList>
    </citation>
    <scope>NUCLEOTIDE SEQUENCE [LARGE SCALE GENOMIC DNA]</scope>
    <source>
        <strain evidence="2 3">KUS-F28377</strain>
    </source>
</reference>
<comment type="caution">
    <text evidence="2">The sequence shown here is derived from an EMBL/GenBank/DDBJ whole genome shotgun (WGS) entry which is preliminary data.</text>
</comment>
<proteinExistence type="predicted"/>
<evidence type="ECO:0000313" key="2">
    <source>
        <dbReference type="EMBL" id="OBZ82033.1"/>
    </source>
</evidence>
<dbReference type="STRING" id="101091.A0A1C7MYY9"/>
<dbReference type="EMBL" id="LUGH01000972">
    <property type="protein sequence ID" value="OBZ82033.1"/>
    <property type="molecule type" value="Genomic_DNA"/>
</dbReference>
<evidence type="ECO:0000259" key="1">
    <source>
        <dbReference type="Pfam" id="PF16787"/>
    </source>
</evidence>
<gene>
    <name evidence="2" type="ORF">A0J61_09921</name>
</gene>
<feature type="domain" description="Ndc10" evidence="1">
    <location>
        <begin position="150"/>
        <end position="426"/>
    </location>
</feature>
<name>A0A1C7MYY9_9FUNG</name>
<organism evidence="2 3">
    <name type="scientific">Choanephora cucurbitarum</name>
    <dbReference type="NCBI Taxonomy" id="101091"/>
    <lineage>
        <taxon>Eukaryota</taxon>
        <taxon>Fungi</taxon>
        <taxon>Fungi incertae sedis</taxon>
        <taxon>Mucoromycota</taxon>
        <taxon>Mucoromycotina</taxon>
        <taxon>Mucoromycetes</taxon>
        <taxon>Mucorales</taxon>
        <taxon>Mucorineae</taxon>
        <taxon>Choanephoraceae</taxon>
        <taxon>Choanephoroideae</taxon>
        <taxon>Choanephora</taxon>
    </lineage>
</organism>
<evidence type="ECO:0000313" key="3">
    <source>
        <dbReference type="Proteomes" id="UP000093000"/>
    </source>
</evidence>
<dbReference type="GO" id="GO:0003677">
    <property type="term" value="F:DNA binding"/>
    <property type="evidence" value="ECO:0007669"/>
    <property type="project" value="InterPro"/>
</dbReference>
<keyword evidence="3" id="KW-1185">Reference proteome</keyword>
<dbReference type="AlphaFoldDB" id="A0A1C7MYY9"/>
<dbReference type="Pfam" id="PF16787">
    <property type="entry name" value="NDC10_II"/>
    <property type="match status" value="1"/>
</dbReference>
<dbReference type="Gene3D" id="1.10.443.20">
    <property type="entry name" value="Centromere DNA-binding protein complex CBF3 subunit, domain 2"/>
    <property type="match status" value="1"/>
</dbReference>
<sequence>MIDVNTAMYRSNQMVLAEGKASRPVNTIKAYASKQRDCKQWCQEKKFADGEIVSDSKLSFFLDDHVMARGRKKQRAEDGSPVPLGKESILAYVKAVSDLYNTQKALKINSNEAARGPLVRTFLDNLEKTKTKQKRANFEDRGKNTLNDGYTKEELMKISQYFINQKNDINGSRDRLCFLISHAMLCRSQTALGLQFPDLFAITLENQGITKCISLVAAISFGKTNQHGKIEYGSSIHHKQVELCSVGALALYLFSRFYFENEEFPDFSERKNWYETVVFKGKDQKTAIIYQAQHKIYFGAFKNVGIHTSKVTHANRKSALNMIAQKNVPGDQQRMVGRWGTDRMVGCCVSSLPVDATKSLAGFPVASNNYFLPRAVVIPPMDLQVQVFPQVDIWKQRFELQDGVQEDIAGPNFLNLLSNLRTVFLQVN</sequence>
<dbReference type="Proteomes" id="UP000093000">
    <property type="component" value="Unassembled WGS sequence"/>
</dbReference>
<dbReference type="InterPro" id="IPR031872">
    <property type="entry name" value="NDC10_II"/>
</dbReference>
<dbReference type="InParanoid" id="A0A1C7MYY9"/>
<protein>
    <recommendedName>
        <fullName evidence="1">Ndc10 domain-containing protein</fullName>
    </recommendedName>
</protein>